<comment type="caution">
    <text evidence="6">The sequence shown here is derived from an EMBL/GenBank/DDBJ whole genome shotgun (WGS) entry which is preliminary data.</text>
</comment>
<evidence type="ECO:0000256" key="3">
    <source>
        <dbReference type="ARBA" id="ARBA00022840"/>
    </source>
</evidence>
<dbReference type="EMBL" id="ADLD01000013">
    <property type="protein sequence ID" value="EHB91677.1"/>
    <property type="molecule type" value="Genomic_DNA"/>
</dbReference>
<dbReference type="GO" id="GO:0005524">
    <property type="term" value="F:ATP binding"/>
    <property type="evidence" value="ECO:0007669"/>
    <property type="project" value="UniProtKB-UniRule"/>
</dbReference>
<comment type="similarity">
    <text evidence="4">Belongs to the Cob(I)alamin adenosyltransferase family.</text>
</comment>
<gene>
    <name evidence="6" type="ORF">HMPREF9450_01726</name>
</gene>
<dbReference type="PANTHER" id="PTHR12213:SF0">
    <property type="entry name" value="CORRINOID ADENOSYLTRANSFERASE MMAB"/>
    <property type="match status" value="1"/>
</dbReference>
<comment type="catalytic activity">
    <reaction evidence="4">
        <text>2 cob(II)alamin + reduced [electron-transfer flavoprotein] + 2 ATP = 2 adenosylcob(III)alamin + 2 triphosphate + oxidized [electron-transfer flavoprotein] + 3 H(+)</text>
        <dbReference type="Rhea" id="RHEA:28671"/>
        <dbReference type="Rhea" id="RHEA-COMP:10685"/>
        <dbReference type="Rhea" id="RHEA-COMP:10686"/>
        <dbReference type="ChEBI" id="CHEBI:15378"/>
        <dbReference type="ChEBI" id="CHEBI:16304"/>
        <dbReference type="ChEBI" id="CHEBI:18036"/>
        <dbReference type="ChEBI" id="CHEBI:18408"/>
        <dbReference type="ChEBI" id="CHEBI:30616"/>
        <dbReference type="ChEBI" id="CHEBI:57692"/>
        <dbReference type="ChEBI" id="CHEBI:58307"/>
        <dbReference type="EC" id="2.5.1.17"/>
    </reaction>
</comment>
<evidence type="ECO:0000256" key="1">
    <source>
        <dbReference type="ARBA" id="ARBA00022679"/>
    </source>
</evidence>
<dbReference type="EC" id="2.5.1.17" evidence="4"/>
<protein>
    <recommendedName>
        <fullName evidence="4">Corrinoid adenosyltransferase</fullName>
        <ecNumber evidence="4">2.5.1.17</ecNumber>
    </recommendedName>
    <alternativeName>
        <fullName evidence="4">Cob(II)alamin adenosyltransferase</fullName>
    </alternativeName>
    <alternativeName>
        <fullName evidence="4">Cob(II)yrinic acid a,c-diamide adenosyltransferase</fullName>
    </alternativeName>
    <alternativeName>
        <fullName evidence="4">Cobinamide/cobalamin adenosyltransferase</fullName>
    </alternativeName>
</protein>
<dbReference type="Gene3D" id="1.20.1200.10">
    <property type="entry name" value="Cobalamin adenosyltransferase-like"/>
    <property type="match status" value="1"/>
</dbReference>
<dbReference type="STRING" id="742725.HMPREF9450_01726"/>
<dbReference type="NCBIfam" id="TIGR00636">
    <property type="entry name" value="PduO_Nterm"/>
    <property type="match status" value="1"/>
</dbReference>
<evidence type="ECO:0000256" key="4">
    <source>
        <dbReference type="RuleBase" id="RU366026"/>
    </source>
</evidence>
<comment type="catalytic activity">
    <reaction evidence="4">
        <text>2 cob(II)yrinate a,c diamide + reduced [electron-transfer flavoprotein] + 2 ATP = 2 adenosylcob(III)yrinate a,c-diamide + 2 triphosphate + oxidized [electron-transfer flavoprotein] + 3 H(+)</text>
        <dbReference type="Rhea" id="RHEA:11528"/>
        <dbReference type="Rhea" id="RHEA-COMP:10685"/>
        <dbReference type="Rhea" id="RHEA-COMP:10686"/>
        <dbReference type="ChEBI" id="CHEBI:15378"/>
        <dbReference type="ChEBI" id="CHEBI:18036"/>
        <dbReference type="ChEBI" id="CHEBI:30616"/>
        <dbReference type="ChEBI" id="CHEBI:57692"/>
        <dbReference type="ChEBI" id="CHEBI:58307"/>
        <dbReference type="ChEBI" id="CHEBI:58503"/>
        <dbReference type="ChEBI" id="CHEBI:58537"/>
        <dbReference type="EC" id="2.5.1.17"/>
    </reaction>
</comment>
<dbReference type="Proteomes" id="UP000006008">
    <property type="component" value="Unassembled WGS sequence"/>
</dbReference>
<accession>G5HAR1</accession>
<dbReference type="GeneID" id="92815244"/>
<evidence type="ECO:0000313" key="6">
    <source>
        <dbReference type="EMBL" id="EHB91677.1"/>
    </source>
</evidence>
<dbReference type="GO" id="GO:0008817">
    <property type="term" value="F:corrinoid adenosyltransferase activity"/>
    <property type="evidence" value="ECO:0007669"/>
    <property type="project" value="UniProtKB-UniRule"/>
</dbReference>
<organism evidence="6 7">
    <name type="scientific">Alistipes indistinctus YIT 12060</name>
    <dbReference type="NCBI Taxonomy" id="742725"/>
    <lineage>
        <taxon>Bacteria</taxon>
        <taxon>Pseudomonadati</taxon>
        <taxon>Bacteroidota</taxon>
        <taxon>Bacteroidia</taxon>
        <taxon>Bacteroidales</taxon>
        <taxon>Rikenellaceae</taxon>
        <taxon>Alistipes</taxon>
    </lineage>
</organism>
<name>G5HAR1_9BACT</name>
<dbReference type="InterPro" id="IPR029499">
    <property type="entry name" value="PduO-typ"/>
</dbReference>
<sequence length="185" mass="21429">MKIYTRTGDKGTTSLVGGTRVAKDHPRLEAYGTVDELMAHTAYLRDNMENHPQLTRYRDELLQVLDHLMRLSSYLATEEEAKKYLPAFDGTQVALLEQWIDGIQSTLPTIDKFTLPGGHPIAALCHIARTVCRRSERRAISLSEQYPVNEFVLRYLNRLSDYFYVLARKISMEFNIKEILWVYDK</sequence>
<keyword evidence="7" id="KW-1185">Reference proteome</keyword>
<dbReference type="SUPFAM" id="SSF89028">
    <property type="entry name" value="Cobalamin adenosyltransferase-like"/>
    <property type="match status" value="1"/>
</dbReference>
<dbReference type="GO" id="GO:0009236">
    <property type="term" value="P:cobalamin biosynthetic process"/>
    <property type="evidence" value="ECO:0007669"/>
    <property type="project" value="UniProtKB-UniRule"/>
</dbReference>
<dbReference type="InterPro" id="IPR036451">
    <property type="entry name" value="CblAdoTrfase-like_sf"/>
</dbReference>
<dbReference type="InterPro" id="IPR016030">
    <property type="entry name" value="CblAdoTrfase-like"/>
</dbReference>
<dbReference type="UniPathway" id="UPA00148">
    <property type="reaction ID" value="UER00233"/>
</dbReference>
<evidence type="ECO:0000259" key="5">
    <source>
        <dbReference type="Pfam" id="PF01923"/>
    </source>
</evidence>
<keyword evidence="1 4" id="KW-0808">Transferase</keyword>
<evidence type="ECO:0000256" key="2">
    <source>
        <dbReference type="ARBA" id="ARBA00022741"/>
    </source>
</evidence>
<keyword evidence="3 4" id="KW-0067">ATP-binding</keyword>
<keyword evidence="4" id="KW-0169">Cobalamin biosynthesis</keyword>
<dbReference type="HOGENOM" id="CLU_083486_0_2_10"/>
<evidence type="ECO:0000313" key="7">
    <source>
        <dbReference type="Proteomes" id="UP000006008"/>
    </source>
</evidence>
<dbReference type="AlphaFoldDB" id="G5HAR1"/>
<dbReference type="PANTHER" id="PTHR12213">
    <property type="entry name" value="CORRINOID ADENOSYLTRANSFERASE"/>
    <property type="match status" value="1"/>
</dbReference>
<feature type="domain" description="Cobalamin adenosyltransferase-like" evidence="5">
    <location>
        <begin position="3"/>
        <end position="169"/>
    </location>
</feature>
<keyword evidence="2 4" id="KW-0547">Nucleotide-binding</keyword>
<dbReference type="PATRIC" id="fig|742725.3.peg.1820"/>
<dbReference type="OrthoDB" id="9778896at2"/>
<comment type="pathway">
    <text evidence="4">Cofactor biosynthesis; adenosylcobalamin biosynthesis; adenosylcobalamin from cob(II)yrinate a,c-diamide: step 2/7.</text>
</comment>
<dbReference type="RefSeq" id="WP_009134532.1">
    <property type="nucleotide sequence ID" value="NZ_CP102250.1"/>
</dbReference>
<dbReference type="Pfam" id="PF01923">
    <property type="entry name" value="Cob_adeno_trans"/>
    <property type="match status" value="1"/>
</dbReference>
<proteinExistence type="inferred from homology"/>
<reference evidence="6 7" key="1">
    <citation type="submission" date="2011-08" db="EMBL/GenBank/DDBJ databases">
        <title>The Genome Sequence of Alistipes indistinctus YIT 12060.</title>
        <authorList>
            <consortium name="The Broad Institute Genome Sequencing Platform"/>
            <person name="Earl A."/>
            <person name="Ward D."/>
            <person name="Feldgarden M."/>
            <person name="Gevers D."/>
            <person name="Morotomi M."/>
            <person name="Young S.K."/>
            <person name="Zeng Q."/>
            <person name="Gargeya S."/>
            <person name="Fitzgerald M."/>
            <person name="Haas B."/>
            <person name="Abouelleil A."/>
            <person name="Alvarado L."/>
            <person name="Arachchi H.M."/>
            <person name="Berlin A."/>
            <person name="Brown A."/>
            <person name="Chapman S.B."/>
            <person name="Chen Z."/>
            <person name="Dunbar C."/>
            <person name="Freedman E."/>
            <person name="Gearin G."/>
            <person name="Gellesch M."/>
            <person name="Goldberg J."/>
            <person name="Griggs A."/>
            <person name="Gujja S."/>
            <person name="Heiman D."/>
            <person name="Howarth C."/>
            <person name="Larson L."/>
            <person name="Lui A."/>
            <person name="MacDonald P.J.P."/>
            <person name="Montmayeur A."/>
            <person name="Murphy C."/>
            <person name="Neiman D."/>
            <person name="Pearson M."/>
            <person name="Priest M."/>
            <person name="Roberts A."/>
            <person name="Saif S."/>
            <person name="Shea T."/>
            <person name="Shenoy N."/>
            <person name="Sisk P."/>
            <person name="Stolte C."/>
            <person name="Sykes S."/>
            <person name="Wortman J."/>
            <person name="Nusbaum C."/>
            <person name="Birren B."/>
        </authorList>
    </citation>
    <scope>NUCLEOTIDE SEQUENCE [LARGE SCALE GENOMIC DNA]</scope>
    <source>
        <strain evidence="6 7">YIT 12060</strain>
    </source>
</reference>
<dbReference type="eggNOG" id="COG2096">
    <property type="taxonomic scope" value="Bacteria"/>
</dbReference>